<comment type="similarity">
    <text evidence="1 5">Belongs to the GPN-loop GTPase family.</text>
</comment>
<keyword evidence="2 5" id="KW-0547">Nucleotide-binding</keyword>
<evidence type="ECO:0000256" key="1">
    <source>
        <dbReference type="ARBA" id="ARBA00005290"/>
    </source>
</evidence>
<dbReference type="Pfam" id="PF03029">
    <property type="entry name" value="ATP_bind_1"/>
    <property type="match status" value="1"/>
</dbReference>
<sequence>MGYALFIFGPAGTGKSTFCSKLVEHGKIIHRQFNLINFDPAQTNTKTDYLIDIRKYITTTEIMEECDFGPNGSLMVAFDELYKNIDEIEIEEYSNEYLIFDFPGQIELFMHTSSMNNIINYFSKFFKISILYFLEGQCVYDVNKFMGNLLCGFISMSRFDYFMFFVFSKVDLVGKEKIENFLENLENLSEGNKMYKKILDLAQVDFKMIDYSDEDSINDLLYWVDNNLQYYDDVDIFQDNE</sequence>
<dbReference type="CDD" id="cd17868">
    <property type="entry name" value="GPN"/>
    <property type="match status" value="1"/>
</dbReference>
<evidence type="ECO:0000256" key="3">
    <source>
        <dbReference type="ARBA" id="ARBA00022801"/>
    </source>
</evidence>
<keyword evidence="4 5" id="KW-0342">GTP-binding</keyword>
<dbReference type="GO" id="GO:0003924">
    <property type="term" value="F:GTPase activity"/>
    <property type="evidence" value="ECO:0007669"/>
    <property type="project" value="TreeGrafter"/>
</dbReference>
<gene>
    <name evidence="6" type="ORF">VNE69_03285</name>
</gene>
<dbReference type="Proteomes" id="UP001334084">
    <property type="component" value="Chromosome 3"/>
</dbReference>
<dbReference type="PANTHER" id="PTHR21231:SF7">
    <property type="entry name" value="GPN-LOOP GTPASE 3"/>
    <property type="match status" value="1"/>
</dbReference>
<dbReference type="EMBL" id="CP142728">
    <property type="protein sequence ID" value="WUR03074.1"/>
    <property type="molecule type" value="Genomic_DNA"/>
</dbReference>
<evidence type="ECO:0000256" key="2">
    <source>
        <dbReference type="ARBA" id="ARBA00022741"/>
    </source>
</evidence>
<dbReference type="InterPro" id="IPR004130">
    <property type="entry name" value="Gpn"/>
</dbReference>
<name>A0AAX4JAR1_9MICR</name>
<comment type="function">
    <text evidence="5">Small GTPase required for proper nuclear import of RNA polymerase II and III (RNAPII and RNAPIII). May act at an RNAP assembly step prior to nuclear import.</text>
</comment>
<keyword evidence="3 5" id="KW-0378">Hydrolase</keyword>
<organism evidence="6 7">
    <name type="scientific">Vairimorpha necatrix</name>
    <dbReference type="NCBI Taxonomy" id="6039"/>
    <lineage>
        <taxon>Eukaryota</taxon>
        <taxon>Fungi</taxon>
        <taxon>Fungi incertae sedis</taxon>
        <taxon>Microsporidia</taxon>
        <taxon>Nosematidae</taxon>
        <taxon>Vairimorpha</taxon>
    </lineage>
</organism>
<dbReference type="Gene3D" id="3.40.50.300">
    <property type="entry name" value="P-loop containing nucleotide triphosphate hydrolases"/>
    <property type="match status" value="1"/>
</dbReference>
<evidence type="ECO:0000313" key="6">
    <source>
        <dbReference type="EMBL" id="WUR03074.1"/>
    </source>
</evidence>
<dbReference type="AlphaFoldDB" id="A0AAX4JAR1"/>
<dbReference type="KEGG" id="vnx:VNE69_03285"/>
<dbReference type="PANTHER" id="PTHR21231">
    <property type="entry name" value="XPA-BINDING PROTEIN 1-RELATED"/>
    <property type="match status" value="1"/>
</dbReference>
<dbReference type="InterPro" id="IPR027417">
    <property type="entry name" value="P-loop_NTPase"/>
</dbReference>
<dbReference type="GeneID" id="90540881"/>
<protein>
    <recommendedName>
        <fullName evidence="5">GPN-loop GTPase 3</fullName>
    </recommendedName>
</protein>
<accession>A0AAX4JAR1</accession>
<reference evidence="6" key="1">
    <citation type="journal article" date="2024" name="BMC Genomics">
        <title>Functional annotation of a divergent genome using sequence and structure-based similarity.</title>
        <authorList>
            <person name="Svedberg D."/>
            <person name="Winiger R.R."/>
            <person name="Berg A."/>
            <person name="Sharma H."/>
            <person name="Tellgren-Roth C."/>
            <person name="Debrunner-Vossbrinck B.A."/>
            <person name="Vossbrinck C.R."/>
            <person name="Barandun J."/>
        </authorList>
    </citation>
    <scope>NUCLEOTIDE SEQUENCE</scope>
    <source>
        <strain evidence="6">Illinois isolate</strain>
    </source>
</reference>
<dbReference type="SUPFAM" id="SSF52540">
    <property type="entry name" value="P-loop containing nucleoside triphosphate hydrolases"/>
    <property type="match status" value="1"/>
</dbReference>
<proteinExistence type="inferred from homology"/>
<dbReference type="RefSeq" id="XP_065329219.1">
    <property type="nucleotide sequence ID" value="XM_065473147.1"/>
</dbReference>
<evidence type="ECO:0000256" key="4">
    <source>
        <dbReference type="ARBA" id="ARBA00023134"/>
    </source>
</evidence>
<comment type="subunit">
    <text evidence="5">Binds to RNA polymerase II (RNAPII).</text>
</comment>
<keyword evidence="7" id="KW-1185">Reference proteome</keyword>
<evidence type="ECO:0000313" key="7">
    <source>
        <dbReference type="Proteomes" id="UP001334084"/>
    </source>
</evidence>
<evidence type="ECO:0000256" key="5">
    <source>
        <dbReference type="RuleBase" id="RU365059"/>
    </source>
</evidence>
<dbReference type="GO" id="GO:0005525">
    <property type="term" value="F:GTP binding"/>
    <property type="evidence" value="ECO:0007669"/>
    <property type="project" value="UniProtKB-KW"/>
</dbReference>